<dbReference type="Pfam" id="PF12833">
    <property type="entry name" value="HTH_18"/>
    <property type="match status" value="1"/>
</dbReference>
<dbReference type="AlphaFoldDB" id="A0A2D6YNI6"/>
<keyword evidence="1" id="KW-0238">DNA-binding</keyword>
<dbReference type="SMART" id="SM00342">
    <property type="entry name" value="HTH_ARAC"/>
    <property type="match status" value="1"/>
</dbReference>
<evidence type="ECO:0000259" key="2">
    <source>
        <dbReference type="PROSITE" id="PS01124"/>
    </source>
</evidence>
<dbReference type="GO" id="GO:0003700">
    <property type="term" value="F:DNA-binding transcription factor activity"/>
    <property type="evidence" value="ECO:0007669"/>
    <property type="project" value="InterPro"/>
</dbReference>
<protein>
    <submittedName>
        <fullName evidence="3">AraC family transcriptional regulator</fullName>
    </submittedName>
</protein>
<organism evidence="3 4">
    <name type="scientific">SAR324 cluster bacterium</name>
    <dbReference type="NCBI Taxonomy" id="2024889"/>
    <lineage>
        <taxon>Bacteria</taxon>
        <taxon>Deltaproteobacteria</taxon>
        <taxon>SAR324 cluster</taxon>
    </lineage>
</organism>
<accession>A0A2D6YNI6</accession>
<reference evidence="4" key="1">
    <citation type="submission" date="2017-09" db="EMBL/GenBank/DDBJ databases">
        <title>The Reconstruction of 2,631 Draft Metagenome-Assembled Genomes from the Global Oceans.</title>
        <authorList>
            <person name="Tully B.J."/>
            <person name="Graham E.D."/>
            <person name="Heidelberg J.F."/>
        </authorList>
    </citation>
    <scope>NUCLEOTIDE SEQUENCE [LARGE SCALE GENOMIC DNA]</scope>
</reference>
<proteinExistence type="predicted"/>
<comment type="caution">
    <text evidence="3">The sequence shown here is derived from an EMBL/GenBank/DDBJ whole genome shotgun (WGS) entry which is preliminary data.</text>
</comment>
<dbReference type="GO" id="GO:0043565">
    <property type="term" value="F:sequence-specific DNA binding"/>
    <property type="evidence" value="ECO:0007669"/>
    <property type="project" value="InterPro"/>
</dbReference>
<evidence type="ECO:0000313" key="3">
    <source>
        <dbReference type="EMBL" id="MAH64763.1"/>
    </source>
</evidence>
<evidence type="ECO:0000313" key="4">
    <source>
        <dbReference type="Proteomes" id="UP000226525"/>
    </source>
</evidence>
<dbReference type="PROSITE" id="PS01124">
    <property type="entry name" value="HTH_ARAC_FAMILY_2"/>
    <property type="match status" value="1"/>
</dbReference>
<feature type="domain" description="HTH araC/xylS-type" evidence="2">
    <location>
        <begin position="208"/>
        <end position="315"/>
    </location>
</feature>
<gene>
    <name evidence="3" type="ORF">CMN54_15240</name>
</gene>
<dbReference type="InterPro" id="IPR018060">
    <property type="entry name" value="HTH_AraC"/>
</dbReference>
<evidence type="ECO:0000256" key="1">
    <source>
        <dbReference type="ARBA" id="ARBA00023125"/>
    </source>
</evidence>
<dbReference type="PANTHER" id="PTHR43280:SF10">
    <property type="entry name" value="REGULATORY PROTEIN POCR"/>
    <property type="match status" value="1"/>
</dbReference>
<sequence length="327" mass="36777">MSLCIEYKDPLNLSEELAKLGQATRITQFENGGGRYKISAIQGKVVSLAEISGSKTLLYEGWGNGSTVDFNWITALAKTKDSPGVCDGYKLTEKSIAGFATINSKPQNSWGKYSSQCSSTACMVNKASFIDYLKSVKAFNALERLTEGIGMECHGQALIQLKKLTAKILQSRVQIPAEKYFELLTGCLEQPLEIHDAPISTKNVDLLREIVRLAHDANSMEQPLTLAEVCDHIHTSQASLYRICQEQFGMGIIEMMTKIRLEESRRVLLNSELRYALKLHSIKDIAVRFGFKHTGRYARRYFTVFGELPSQTVERAHYYYQIQHSNN</sequence>
<dbReference type="Gene3D" id="1.10.10.60">
    <property type="entry name" value="Homeodomain-like"/>
    <property type="match status" value="1"/>
</dbReference>
<dbReference type="Proteomes" id="UP000226525">
    <property type="component" value="Unassembled WGS sequence"/>
</dbReference>
<dbReference type="PANTHER" id="PTHR43280">
    <property type="entry name" value="ARAC-FAMILY TRANSCRIPTIONAL REGULATOR"/>
    <property type="match status" value="1"/>
</dbReference>
<dbReference type="EMBL" id="NZEX01000187">
    <property type="protein sequence ID" value="MAH64763.1"/>
    <property type="molecule type" value="Genomic_DNA"/>
</dbReference>
<name>A0A2D6YNI6_9DELT</name>